<dbReference type="PANTHER" id="PTHR12725">
    <property type="entry name" value="HALOACID DEHALOGENASE-LIKE HYDROLASE"/>
    <property type="match status" value="1"/>
</dbReference>
<dbReference type="InterPro" id="IPR036412">
    <property type="entry name" value="HAD-like_sf"/>
</dbReference>
<dbReference type="PANTHER" id="PTHR12725:SF117">
    <property type="entry name" value="HALOACID DEHALOGENASE-LIKE HYDROLASE"/>
    <property type="match status" value="1"/>
</dbReference>
<dbReference type="EMBL" id="SUMF01000016">
    <property type="protein sequence ID" value="TJZ71694.1"/>
    <property type="molecule type" value="Genomic_DNA"/>
</dbReference>
<dbReference type="NCBIfam" id="TIGR01993">
    <property type="entry name" value="Pyr-5-nucltdase"/>
    <property type="match status" value="1"/>
</dbReference>
<reference evidence="1 2" key="1">
    <citation type="submission" date="2019-04" db="EMBL/GenBank/DDBJ databases">
        <title>Chitiniphilus eburnea sp. nov., a novel chitinolytic bacterium isolated from aquaculture sludge.</title>
        <authorList>
            <person name="Sheng M."/>
        </authorList>
    </citation>
    <scope>NUCLEOTIDE SEQUENCE [LARGE SCALE GENOMIC DNA]</scope>
    <source>
        <strain evidence="1 2">HX-2-15</strain>
    </source>
</reference>
<name>A0A4U0Q7J1_9NEIS</name>
<dbReference type="Gene3D" id="1.10.150.450">
    <property type="match status" value="1"/>
</dbReference>
<dbReference type="SFLD" id="SFLDG01129">
    <property type="entry name" value="C1.5:_HAD__Beta-PGM__Phosphata"/>
    <property type="match status" value="1"/>
</dbReference>
<dbReference type="Gene3D" id="3.40.50.1000">
    <property type="entry name" value="HAD superfamily/HAD-like"/>
    <property type="match status" value="1"/>
</dbReference>
<keyword evidence="2" id="KW-1185">Reference proteome</keyword>
<dbReference type="InterPro" id="IPR023214">
    <property type="entry name" value="HAD_sf"/>
</dbReference>
<protein>
    <submittedName>
        <fullName evidence="1">Pyrimidine 5'-nucleotidase</fullName>
    </submittedName>
</protein>
<accession>A0A4U0Q7J1</accession>
<dbReference type="Proteomes" id="UP000310016">
    <property type="component" value="Unassembled WGS sequence"/>
</dbReference>
<dbReference type="Pfam" id="PF00702">
    <property type="entry name" value="Hydrolase"/>
    <property type="match status" value="1"/>
</dbReference>
<dbReference type="SFLD" id="SFLDS00003">
    <property type="entry name" value="Haloacid_Dehalogenase"/>
    <property type="match status" value="1"/>
</dbReference>
<dbReference type="NCBIfam" id="TIGR01509">
    <property type="entry name" value="HAD-SF-IA-v3"/>
    <property type="match status" value="1"/>
</dbReference>
<dbReference type="AlphaFoldDB" id="A0A4U0Q7J1"/>
<proteinExistence type="predicted"/>
<dbReference type="RefSeq" id="WP_136773942.1">
    <property type="nucleotide sequence ID" value="NZ_SUMF01000016.1"/>
</dbReference>
<evidence type="ECO:0000313" key="1">
    <source>
        <dbReference type="EMBL" id="TJZ71694.1"/>
    </source>
</evidence>
<gene>
    <name evidence="1" type="ORF">FAZ21_13365</name>
</gene>
<dbReference type="InterPro" id="IPR006439">
    <property type="entry name" value="HAD-SF_hydro_IA"/>
</dbReference>
<organism evidence="1 2">
    <name type="scientific">Chitiniphilus eburneus</name>
    <dbReference type="NCBI Taxonomy" id="2571148"/>
    <lineage>
        <taxon>Bacteria</taxon>
        <taxon>Pseudomonadati</taxon>
        <taxon>Pseudomonadota</taxon>
        <taxon>Betaproteobacteria</taxon>
        <taxon>Neisseriales</taxon>
        <taxon>Chitinibacteraceae</taxon>
        <taxon>Chitiniphilus</taxon>
    </lineage>
</organism>
<dbReference type="InterPro" id="IPR010237">
    <property type="entry name" value="Pyr-5-nucltdase"/>
</dbReference>
<dbReference type="OrthoDB" id="8558420at2"/>
<dbReference type="SFLD" id="SFLDG01132">
    <property type="entry name" value="C1.5.3:_5'-Nucleotidase_Like"/>
    <property type="match status" value="1"/>
</dbReference>
<comment type="caution">
    <text evidence="1">The sequence shown here is derived from an EMBL/GenBank/DDBJ whole genome shotgun (WGS) entry which is preliminary data.</text>
</comment>
<evidence type="ECO:0000313" key="2">
    <source>
        <dbReference type="Proteomes" id="UP000310016"/>
    </source>
</evidence>
<sequence>MPHPTWLFDLDDTLHHAHRHAFPVIDAAMTAWIARELAVSHDEANYLRVHYWQRYGATILGLRRHHPQVDPHHFLSAVHPLPHLLETLHPVPRLARTLARLRGRKILFTNGPTAYGEAMLEALGVARYFDVVVGVDQARFHPKPFSHGYRRLLTRYRLNPRHCVMVEDSVANLATAKRLRMRTVWLRPHRRGHAAVDYLLNGLHQLPGRLHQKR</sequence>
<dbReference type="SUPFAM" id="SSF56784">
    <property type="entry name" value="HAD-like"/>
    <property type="match status" value="1"/>
</dbReference>